<name>A0A0E9R7L6_ANGAN</name>
<protein>
    <submittedName>
        <fullName evidence="1">Uncharacterized protein</fullName>
    </submittedName>
</protein>
<dbReference type="EMBL" id="GBXM01084259">
    <property type="protein sequence ID" value="JAH24318.1"/>
    <property type="molecule type" value="Transcribed_RNA"/>
</dbReference>
<reference evidence="1" key="2">
    <citation type="journal article" date="2015" name="Fish Shellfish Immunol.">
        <title>Early steps in the European eel (Anguilla anguilla)-Vibrio vulnificus interaction in the gills: Role of the RtxA13 toxin.</title>
        <authorList>
            <person name="Callol A."/>
            <person name="Pajuelo D."/>
            <person name="Ebbesson L."/>
            <person name="Teles M."/>
            <person name="MacKenzie S."/>
            <person name="Amaro C."/>
        </authorList>
    </citation>
    <scope>NUCLEOTIDE SEQUENCE</scope>
</reference>
<sequence length="51" mass="5721">MCSEVLHKSHHAATAYQSFYTHSLQLYCISNDTATDIFILSLGHNATHITQ</sequence>
<reference evidence="1" key="1">
    <citation type="submission" date="2014-11" db="EMBL/GenBank/DDBJ databases">
        <authorList>
            <person name="Amaro Gonzalez C."/>
        </authorList>
    </citation>
    <scope>NUCLEOTIDE SEQUENCE</scope>
</reference>
<dbReference type="AlphaFoldDB" id="A0A0E9R7L6"/>
<accession>A0A0E9R7L6</accession>
<organism evidence="1">
    <name type="scientific">Anguilla anguilla</name>
    <name type="common">European freshwater eel</name>
    <name type="synonym">Muraena anguilla</name>
    <dbReference type="NCBI Taxonomy" id="7936"/>
    <lineage>
        <taxon>Eukaryota</taxon>
        <taxon>Metazoa</taxon>
        <taxon>Chordata</taxon>
        <taxon>Craniata</taxon>
        <taxon>Vertebrata</taxon>
        <taxon>Euteleostomi</taxon>
        <taxon>Actinopterygii</taxon>
        <taxon>Neopterygii</taxon>
        <taxon>Teleostei</taxon>
        <taxon>Anguilliformes</taxon>
        <taxon>Anguillidae</taxon>
        <taxon>Anguilla</taxon>
    </lineage>
</organism>
<proteinExistence type="predicted"/>
<evidence type="ECO:0000313" key="1">
    <source>
        <dbReference type="EMBL" id="JAH24318.1"/>
    </source>
</evidence>